<dbReference type="VEuPathDB" id="FungiDB:PV08_01977"/>
<dbReference type="EMBL" id="KN847492">
    <property type="protein sequence ID" value="KIW21397.1"/>
    <property type="molecule type" value="Genomic_DNA"/>
</dbReference>
<dbReference type="Pfam" id="PF14479">
    <property type="entry name" value="HeLo"/>
    <property type="match status" value="1"/>
</dbReference>
<dbReference type="SUPFAM" id="SSF56112">
    <property type="entry name" value="Protein kinase-like (PK-like)"/>
    <property type="match status" value="1"/>
</dbReference>
<dbReference type="HOGENOM" id="CLU_017444_4_1_1"/>
<accession>A0A0D2A9F1</accession>
<dbReference type="OrthoDB" id="1911848at2759"/>
<proteinExistence type="predicted"/>
<reference evidence="2 3" key="1">
    <citation type="submission" date="2015-01" db="EMBL/GenBank/DDBJ databases">
        <title>The Genome Sequence of Exophiala spinifera CBS89968.</title>
        <authorList>
            <consortium name="The Broad Institute Genomics Platform"/>
            <person name="Cuomo C."/>
            <person name="de Hoog S."/>
            <person name="Gorbushina A."/>
            <person name="Stielow B."/>
            <person name="Teixiera M."/>
            <person name="Abouelleil A."/>
            <person name="Chapman S.B."/>
            <person name="Priest M."/>
            <person name="Young S.K."/>
            <person name="Wortman J."/>
            <person name="Nusbaum C."/>
            <person name="Birren B."/>
        </authorList>
    </citation>
    <scope>NUCLEOTIDE SEQUENCE [LARGE SCALE GENOMIC DNA]</scope>
    <source>
        <strain evidence="2 3">CBS 89968</strain>
    </source>
</reference>
<dbReference type="InterPro" id="IPR029498">
    <property type="entry name" value="HeLo_dom"/>
</dbReference>
<dbReference type="Gene3D" id="1.20.120.1020">
    <property type="entry name" value="Prion-inhibition and propagation, HeLo domain"/>
    <property type="match status" value="1"/>
</dbReference>
<name>A0A0D2A9F1_9EURO</name>
<feature type="domain" description="Prion-inhibition and propagation HeLo" evidence="1">
    <location>
        <begin position="8"/>
        <end position="190"/>
    </location>
</feature>
<dbReference type="Gene3D" id="1.10.510.10">
    <property type="entry name" value="Transferase(Phosphotransferase) domain 1"/>
    <property type="match status" value="1"/>
</dbReference>
<protein>
    <recommendedName>
        <fullName evidence="1">Prion-inhibition and propagation HeLo domain-containing protein</fullName>
    </recommendedName>
</protein>
<dbReference type="InterPro" id="IPR038305">
    <property type="entry name" value="HeLo_sf"/>
</dbReference>
<dbReference type="Proteomes" id="UP000053328">
    <property type="component" value="Unassembled WGS sequence"/>
</dbReference>
<dbReference type="RefSeq" id="XP_016241613.1">
    <property type="nucleotide sequence ID" value="XM_016376337.1"/>
</dbReference>
<evidence type="ECO:0000313" key="3">
    <source>
        <dbReference type="Proteomes" id="UP000053328"/>
    </source>
</evidence>
<dbReference type="AlphaFoldDB" id="A0A0D2A9F1"/>
<dbReference type="PANTHER" id="PTHR37542:SF3">
    <property type="entry name" value="PRION-INHIBITION AND PROPAGATION HELO DOMAIN-CONTAINING PROTEIN"/>
    <property type="match status" value="1"/>
</dbReference>
<keyword evidence="3" id="KW-1185">Reference proteome</keyword>
<organism evidence="2 3">
    <name type="scientific">Exophiala spinifera</name>
    <dbReference type="NCBI Taxonomy" id="91928"/>
    <lineage>
        <taxon>Eukaryota</taxon>
        <taxon>Fungi</taxon>
        <taxon>Dikarya</taxon>
        <taxon>Ascomycota</taxon>
        <taxon>Pezizomycotina</taxon>
        <taxon>Eurotiomycetes</taxon>
        <taxon>Chaetothyriomycetidae</taxon>
        <taxon>Chaetothyriales</taxon>
        <taxon>Herpotrichiellaceae</taxon>
        <taxon>Exophiala</taxon>
    </lineage>
</organism>
<evidence type="ECO:0000259" key="1">
    <source>
        <dbReference type="Pfam" id="PF14479"/>
    </source>
</evidence>
<gene>
    <name evidence="2" type="ORF">PV08_01977</name>
</gene>
<dbReference type="PANTHER" id="PTHR37542">
    <property type="entry name" value="HELO DOMAIN-CONTAINING PROTEIN-RELATED"/>
    <property type="match status" value="1"/>
</dbReference>
<dbReference type="InterPro" id="IPR011009">
    <property type="entry name" value="Kinase-like_dom_sf"/>
</dbReference>
<sequence length="566" mass="64735">MEPASLLVSVVALYPICIQGYRTFTSIRDFQSTSSALFWKLKTQELRFTTWGDAHSFKDAEVTEDYPTVAPAQFQKYSKRVLELVHGVLVAMQEVMHDVDKLVDRYGLEVLDPISVDQSAAGKASQKSIRLRARWAIRDRKAFEALIDDLRDFNDALDATLTPMVLQLVDFSVRSQLTASAGRVEDLQTIRAMDNQSGLLRNMASFKSLNLTLQEQRPTILTQNANREIELSEVRVINWDDFSTAALWHTTWKNSSSVLVEWKYYNPDLTSNSRANFQLTADRVRMLVQLLTSEYKPREFEVLDCIGYIHDGHRSRFGIVYRLYDWTQVNSPGRLEIFGSKVWFTLSEVIRENPKMPVLGHRLQLALTLLKSMIQLHATGWYHKGYDSEKVVFFLRNMSSGGQESSPTQSASSIGVDIRRPKLIGFDYSRPIQRSEFSEFTDQFLLNHSEKHTHPDYLALSGEESDAKSNPGYRAEYDMYSLGCVLLEIGLWRPLSVLWKPEYKTDLAAWKDRLCRKFVPDLGGRCGERYQLVVHSLLTQIDAATSPGTAPLSNFELLQLMEEIHT</sequence>
<dbReference type="GeneID" id="27329060"/>
<evidence type="ECO:0000313" key="2">
    <source>
        <dbReference type="EMBL" id="KIW21397.1"/>
    </source>
</evidence>